<feature type="region of interest" description="Disordered" evidence="4">
    <location>
        <begin position="414"/>
        <end position="468"/>
    </location>
</feature>
<feature type="compositionally biased region" description="Polar residues" evidence="4">
    <location>
        <begin position="186"/>
        <end position="204"/>
    </location>
</feature>
<dbReference type="PANTHER" id="PTHR19232:SF7">
    <property type="entry name" value="CENTROCORTIN, ISOFORM A"/>
    <property type="match status" value="1"/>
</dbReference>
<organism evidence="5 6">
    <name type="scientific">Henosepilachna vigintioctopunctata</name>
    <dbReference type="NCBI Taxonomy" id="420089"/>
    <lineage>
        <taxon>Eukaryota</taxon>
        <taxon>Metazoa</taxon>
        <taxon>Ecdysozoa</taxon>
        <taxon>Arthropoda</taxon>
        <taxon>Hexapoda</taxon>
        <taxon>Insecta</taxon>
        <taxon>Pterygota</taxon>
        <taxon>Neoptera</taxon>
        <taxon>Endopterygota</taxon>
        <taxon>Coleoptera</taxon>
        <taxon>Polyphaga</taxon>
        <taxon>Cucujiformia</taxon>
        <taxon>Coccinelloidea</taxon>
        <taxon>Coccinellidae</taxon>
        <taxon>Epilachninae</taxon>
        <taxon>Epilachnini</taxon>
        <taxon>Henosepilachna</taxon>
    </lineage>
</organism>
<feature type="region of interest" description="Disordered" evidence="4">
    <location>
        <begin position="743"/>
        <end position="765"/>
    </location>
</feature>
<feature type="compositionally biased region" description="Basic residues" evidence="4">
    <location>
        <begin position="632"/>
        <end position="641"/>
    </location>
</feature>
<comment type="caution">
    <text evidence="5">The sequence shown here is derived from an EMBL/GenBank/DDBJ whole genome shotgun (WGS) entry which is preliminary data.</text>
</comment>
<evidence type="ECO:0000313" key="5">
    <source>
        <dbReference type="EMBL" id="KAK9882652.1"/>
    </source>
</evidence>
<feature type="compositionally biased region" description="Polar residues" evidence="4">
    <location>
        <begin position="442"/>
        <end position="456"/>
    </location>
</feature>
<feature type="coiled-coil region" evidence="3">
    <location>
        <begin position="44"/>
        <end position="155"/>
    </location>
</feature>
<evidence type="ECO:0000313" key="6">
    <source>
        <dbReference type="Proteomes" id="UP001431783"/>
    </source>
</evidence>
<proteinExistence type="inferred from homology"/>
<reference evidence="5 6" key="1">
    <citation type="submission" date="2023-03" db="EMBL/GenBank/DDBJ databases">
        <title>Genome insight into feeding habits of ladybird beetles.</title>
        <authorList>
            <person name="Li H.-S."/>
            <person name="Huang Y.-H."/>
            <person name="Pang H."/>
        </authorList>
    </citation>
    <scope>NUCLEOTIDE SEQUENCE [LARGE SCALE GENOMIC DNA]</scope>
    <source>
        <strain evidence="5">SYSU_2023b</strain>
        <tissue evidence="5">Whole body</tissue>
    </source>
</reference>
<feature type="region of interest" description="Disordered" evidence="4">
    <location>
        <begin position="176"/>
        <end position="204"/>
    </location>
</feature>
<evidence type="ECO:0000256" key="3">
    <source>
        <dbReference type="SAM" id="Coils"/>
    </source>
</evidence>
<feature type="region of interest" description="Disordered" evidence="4">
    <location>
        <begin position="592"/>
        <end position="687"/>
    </location>
</feature>
<feature type="compositionally biased region" description="Basic and acidic residues" evidence="4">
    <location>
        <begin position="422"/>
        <end position="431"/>
    </location>
</feature>
<protein>
    <recommendedName>
        <fullName evidence="7">Cerebellar degeneration-related protein 2-like</fullName>
    </recommendedName>
</protein>
<dbReference type="AlphaFoldDB" id="A0AAW1UQI0"/>
<feature type="compositionally biased region" description="Low complexity" evidence="4">
    <location>
        <begin position="176"/>
        <end position="185"/>
    </location>
</feature>
<dbReference type="PANTHER" id="PTHR19232">
    <property type="entry name" value="CENTROCORTIN FAMILY MEMBER"/>
    <property type="match status" value="1"/>
</dbReference>
<feature type="compositionally biased region" description="Basic residues" evidence="4">
    <location>
        <begin position="750"/>
        <end position="765"/>
    </location>
</feature>
<evidence type="ECO:0000256" key="2">
    <source>
        <dbReference type="ARBA" id="ARBA00023054"/>
    </source>
</evidence>
<gene>
    <name evidence="5" type="ORF">WA026_022518</name>
</gene>
<feature type="coiled-coil region" evidence="3">
    <location>
        <begin position="237"/>
        <end position="295"/>
    </location>
</feature>
<dbReference type="EMBL" id="JARQZJ010000079">
    <property type="protein sequence ID" value="KAK9882652.1"/>
    <property type="molecule type" value="Genomic_DNA"/>
</dbReference>
<evidence type="ECO:0000256" key="4">
    <source>
        <dbReference type="SAM" id="MobiDB-lite"/>
    </source>
</evidence>
<sequence>MCDEESTSSLSLECWDYSVELEYLQGNQDLQLAAELGKTLLERNKELENALKHSQSTVEDQLLEIEYLSKQSAALREVNDSRLRIYEQLEVSIHELEHANHRLVLENAAEKKHVKSLGLTIDSLETKNEELLSTIDDLRLQIDILKKKLRRSSETVTPLASPNVVVLRHVADDIRSTQSSISESSTPLKNNGATSKPNSENKTDNAASSFVDEFLLPDDDCQNSDNIEEISTLLGQLRESKTQCAKEQRKVTELEEQLRTITQQNESLENQIIKLHHKDEEVKSVQEELSLLEEVRNGQTCSRCLRNMESPERQREDTDKASECTQNLPEDDDSSILDELMTASPRFVSAYSINVQDYPKTPQNNKKSKNHYKEFVEKYEALFEDHPQKNPPKEQFASLQEELRNTGEFVFSQRDQDEESGHEDGHSDKQINRNKSGKVVSHTPTDFSEAETSSSGFADETSTKSTQTDGVVGSLLCAISDGDDCKFSIYDEASPIDSRFHKSPEYRELFKEIFTVLKKAAENKEEVLTTPIEPESNNSSMCTAPSEAQMNESITDFQDDDTESMQSSTLSMPVSVSQQTSVIEDIIQTQNEVPQSETPTPVALEEQKPQEPVLRPLIRQSFDFLQVEQRKRSSSRRKHKNVERSDSPMTHIIGSPKISYSSRPNSARRKRELKNTPPQTTEPPEMAWNGNSLQFWSSNRANVSSPTPSQFSEKGMYEFKPSVASQEIRRLKNLDKSYAEVLKLSEGRKREHQRHRANKGTSQHR</sequence>
<feature type="region of interest" description="Disordered" evidence="4">
    <location>
        <begin position="307"/>
        <end position="333"/>
    </location>
</feature>
<evidence type="ECO:0008006" key="7">
    <source>
        <dbReference type="Google" id="ProtNLM"/>
    </source>
</evidence>
<feature type="compositionally biased region" description="Basic and acidic residues" evidence="4">
    <location>
        <begin position="309"/>
        <end position="322"/>
    </location>
</feature>
<dbReference type="Proteomes" id="UP001431783">
    <property type="component" value="Unassembled WGS sequence"/>
</dbReference>
<evidence type="ECO:0000256" key="1">
    <source>
        <dbReference type="ARBA" id="ARBA00009019"/>
    </source>
</evidence>
<dbReference type="InterPro" id="IPR026079">
    <property type="entry name" value="CDR2"/>
</dbReference>
<keyword evidence="6" id="KW-1185">Reference proteome</keyword>
<comment type="similarity">
    <text evidence="1">Belongs to the CDR2 family.</text>
</comment>
<name>A0AAW1UQI0_9CUCU</name>
<keyword evidence="2 3" id="KW-0175">Coiled coil</keyword>
<accession>A0AAW1UQI0</accession>